<organism evidence="1 2">
    <name type="scientific">Trifolium medium</name>
    <dbReference type="NCBI Taxonomy" id="97028"/>
    <lineage>
        <taxon>Eukaryota</taxon>
        <taxon>Viridiplantae</taxon>
        <taxon>Streptophyta</taxon>
        <taxon>Embryophyta</taxon>
        <taxon>Tracheophyta</taxon>
        <taxon>Spermatophyta</taxon>
        <taxon>Magnoliopsida</taxon>
        <taxon>eudicotyledons</taxon>
        <taxon>Gunneridae</taxon>
        <taxon>Pentapetalae</taxon>
        <taxon>rosids</taxon>
        <taxon>fabids</taxon>
        <taxon>Fabales</taxon>
        <taxon>Fabaceae</taxon>
        <taxon>Papilionoideae</taxon>
        <taxon>50 kb inversion clade</taxon>
        <taxon>NPAAA clade</taxon>
        <taxon>Hologalegina</taxon>
        <taxon>IRL clade</taxon>
        <taxon>Trifolieae</taxon>
        <taxon>Trifolium</taxon>
    </lineage>
</organism>
<keyword evidence="2" id="KW-1185">Reference proteome</keyword>
<evidence type="ECO:0000313" key="1">
    <source>
        <dbReference type="EMBL" id="MCI56547.1"/>
    </source>
</evidence>
<proteinExistence type="predicted"/>
<reference evidence="1 2" key="1">
    <citation type="journal article" date="2018" name="Front. Plant Sci.">
        <title>Red Clover (Trifolium pratense) and Zigzag Clover (T. medium) - A Picture of Genomic Similarities and Differences.</title>
        <authorList>
            <person name="Dluhosova J."/>
            <person name="Istvanek J."/>
            <person name="Nedelnik J."/>
            <person name="Repkova J."/>
        </authorList>
    </citation>
    <scope>NUCLEOTIDE SEQUENCE [LARGE SCALE GENOMIC DNA]</scope>
    <source>
        <strain evidence="2">cv. 10/8</strain>
        <tissue evidence="1">Leaf</tissue>
    </source>
</reference>
<comment type="caution">
    <text evidence="1">The sequence shown here is derived from an EMBL/GenBank/DDBJ whole genome shotgun (WGS) entry which is preliminary data.</text>
</comment>
<dbReference type="Proteomes" id="UP000265520">
    <property type="component" value="Unassembled WGS sequence"/>
</dbReference>
<dbReference type="EMBL" id="LXQA010514000">
    <property type="protein sequence ID" value="MCI56547.1"/>
    <property type="molecule type" value="Genomic_DNA"/>
</dbReference>
<dbReference type="AlphaFoldDB" id="A0A392T809"/>
<protein>
    <submittedName>
        <fullName evidence="1">Uncharacterized protein</fullName>
    </submittedName>
</protein>
<feature type="non-terminal residue" evidence="1">
    <location>
        <position position="1"/>
    </location>
</feature>
<evidence type="ECO:0000313" key="2">
    <source>
        <dbReference type="Proteomes" id="UP000265520"/>
    </source>
</evidence>
<sequence length="80" mass="8985">VLQPARRAGVLARCAVLRTTTGVVSGECASRMLIWRGAQEENFKSGCITVTCALRRTYGAARQHQFVKESKEFQKWNRSL</sequence>
<name>A0A392T809_9FABA</name>
<accession>A0A392T809</accession>